<protein>
    <recommendedName>
        <fullName evidence="4">DNA-binding protein</fullName>
    </recommendedName>
</protein>
<feature type="compositionally biased region" description="Pro residues" evidence="1">
    <location>
        <begin position="159"/>
        <end position="174"/>
    </location>
</feature>
<sequence>MSTSETTSPVARRLKLGLAAIGLLAVGGIGGGAISHAFRPPIEMAPTHIVAIRDLAKAQGIVTVRGRVAESFGDHLVVDDGTGRTLIDGGPHRDGDTLAPLGAVIAVQGRFDRDSFHPSFLVDAAGTVTPLGPPPGRHGHDGHHGHPGPDGDDMQGPDQGPPPPPAPKAPAPAA</sequence>
<evidence type="ECO:0000313" key="2">
    <source>
        <dbReference type="EMBL" id="WBO23730.1"/>
    </source>
</evidence>
<evidence type="ECO:0000256" key="1">
    <source>
        <dbReference type="SAM" id="MobiDB-lite"/>
    </source>
</evidence>
<dbReference type="RefSeq" id="WP_270078361.1">
    <property type="nucleotide sequence ID" value="NZ_CP115174.1"/>
</dbReference>
<feature type="compositionally biased region" description="Basic and acidic residues" evidence="1">
    <location>
        <begin position="138"/>
        <end position="149"/>
    </location>
</feature>
<proteinExistence type="predicted"/>
<keyword evidence="3" id="KW-1185">Reference proteome</keyword>
<gene>
    <name evidence="2" type="ORF">PBT88_06300</name>
</gene>
<dbReference type="EMBL" id="CP115174">
    <property type="protein sequence ID" value="WBO23730.1"/>
    <property type="molecule type" value="Genomic_DNA"/>
</dbReference>
<feature type="region of interest" description="Disordered" evidence="1">
    <location>
        <begin position="126"/>
        <end position="174"/>
    </location>
</feature>
<reference evidence="2 3" key="1">
    <citation type="submission" date="2022-12" db="EMBL/GenBank/DDBJ databases">
        <title>Sphingomonas abieness sp. nov., an endophytic bacterium isolated from Abies koreana.</title>
        <authorList>
            <person name="Jiang L."/>
            <person name="Lee J."/>
        </authorList>
    </citation>
    <scope>NUCLEOTIDE SEQUENCE [LARGE SCALE GENOMIC DNA]</scope>
    <source>
        <strain evidence="3">PAMB 00755</strain>
    </source>
</reference>
<dbReference type="InterPro" id="IPR036700">
    <property type="entry name" value="BOBF_sf"/>
</dbReference>
<name>A0ABY7NSG1_9SPHN</name>
<evidence type="ECO:0000313" key="3">
    <source>
        <dbReference type="Proteomes" id="UP001210865"/>
    </source>
</evidence>
<dbReference type="Proteomes" id="UP001210865">
    <property type="component" value="Chromosome"/>
</dbReference>
<accession>A0ABY7NSG1</accession>
<evidence type="ECO:0008006" key="4">
    <source>
        <dbReference type="Google" id="ProtNLM"/>
    </source>
</evidence>
<organism evidence="2 3">
    <name type="scientific">Sphingomonas abietis</name>
    <dbReference type="NCBI Taxonomy" id="3012344"/>
    <lineage>
        <taxon>Bacteria</taxon>
        <taxon>Pseudomonadati</taxon>
        <taxon>Pseudomonadota</taxon>
        <taxon>Alphaproteobacteria</taxon>
        <taxon>Sphingomonadales</taxon>
        <taxon>Sphingomonadaceae</taxon>
        <taxon>Sphingomonas</taxon>
    </lineage>
</organism>
<dbReference type="SUPFAM" id="SSF101756">
    <property type="entry name" value="Hypothetical protein YgiW"/>
    <property type="match status" value="1"/>
</dbReference>